<comment type="catalytic activity">
    <reaction evidence="1 7">
        <text>L-glutamate = D-glutamate</text>
        <dbReference type="Rhea" id="RHEA:12813"/>
        <dbReference type="ChEBI" id="CHEBI:29985"/>
        <dbReference type="ChEBI" id="CHEBI:29986"/>
        <dbReference type="EC" id="5.1.1.3"/>
    </reaction>
</comment>
<reference evidence="8 9" key="1">
    <citation type="journal article" date="2017" name="Water Res.">
        <title>Discovery and metagenomic analysis of an anammox bacterial enrichment related to Candidatus "Brocadia caroliniensis" in a full-scale glycerol-fed nitritation-denitritation separate centrate treatment process.</title>
        <authorList>
            <person name="Park H."/>
            <person name="Brotto A.C."/>
            <person name="van Loosdrecht M.C."/>
            <person name="Chandran K."/>
        </authorList>
    </citation>
    <scope>NUCLEOTIDE SEQUENCE [LARGE SCALE GENOMIC DNA]</scope>
    <source>
        <strain evidence="8">26THWARD</strain>
    </source>
</reference>
<dbReference type="InterPro" id="IPR018187">
    <property type="entry name" value="Asp/Glu_racemase_AS_1"/>
</dbReference>
<organism evidence="8 9">
    <name type="scientific">Candidatus Brocadia carolinensis</name>
    <dbReference type="NCBI Taxonomy" id="1004156"/>
    <lineage>
        <taxon>Bacteria</taxon>
        <taxon>Pseudomonadati</taxon>
        <taxon>Planctomycetota</taxon>
        <taxon>Candidatus Brocadiia</taxon>
        <taxon>Candidatus Brocadiales</taxon>
        <taxon>Candidatus Brocadiaceae</taxon>
        <taxon>Candidatus Brocadia</taxon>
    </lineage>
</organism>
<dbReference type="Pfam" id="PF01177">
    <property type="entry name" value="Asp_Glu_race"/>
    <property type="match status" value="1"/>
</dbReference>
<dbReference type="STRING" id="1004156.AYP45_16845"/>
<feature type="active site" description="Proton donor/acceptor" evidence="7">
    <location>
        <position position="77"/>
    </location>
</feature>
<feature type="binding site" evidence="7">
    <location>
        <begin position="46"/>
        <end position="47"/>
    </location>
    <ligand>
        <name>substrate</name>
    </ligand>
</feature>
<feature type="binding site" evidence="7">
    <location>
        <begin position="78"/>
        <end position="79"/>
    </location>
    <ligand>
        <name>substrate</name>
    </ligand>
</feature>
<comment type="pathway">
    <text evidence="7">Cell wall biogenesis; peptidoglycan biosynthesis.</text>
</comment>
<dbReference type="InterPro" id="IPR015942">
    <property type="entry name" value="Asp/Glu/hydantoin_racemase"/>
</dbReference>
<comment type="similarity">
    <text evidence="7">Belongs to the aspartate/glutamate racemases family.</text>
</comment>
<dbReference type="GO" id="GO:0008360">
    <property type="term" value="P:regulation of cell shape"/>
    <property type="evidence" value="ECO:0007669"/>
    <property type="project" value="UniProtKB-KW"/>
</dbReference>
<evidence type="ECO:0000313" key="8">
    <source>
        <dbReference type="EMBL" id="OOP55074.1"/>
    </source>
</evidence>
<evidence type="ECO:0000256" key="4">
    <source>
        <dbReference type="ARBA" id="ARBA00022984"/>
    </source>
</evidence>
<accession>A0A1V4APP2</accession>
<dbReference type="UniPathway" id="UPA00219"/>
<dbReference type="SUPFAM" id="SSF53681">
    <property type="entry name" value="Aspartate/glutamate racemase"/>
    <property type="match status" value="2"/>
</dbReference>
<comment type="function">
    <text evidence="7">Provides the (R)-glutamate required for cell wall biosynthesis.</text>
</comment>
<keyword evidence="3 7" id="KW-0133">Cell shape</keyword>
<feature type="active site" description="Proton donor/acceptor" evidence="7">
    <location>
        <position position="187"/>
    </location>
</feature>
<dbReference type="AlphaFoldDB" id="A0A1V4APP2"/>
<protein>
    <recommendedName>
        <fullName evidence="2 7">Glutamate racemase</fullName>
        <ecNumber evidence="2 7">5.1.1.3</ecNumber>
    </recommendedName>
</protein>
<comment type="caution">
    <text evidence="8">The sequence shown here is derived from an EMBL/GenBank/DDBJ whole genome shotgun (WGS) entry which is preliminary data.</text>
</comment>
<dbReference type="NCBIfam" id="TIGR00067">
    <property type="entry name" value="glut_race"/>
    <property type="match status" value="1"/>
</dbReference>
<dbReference type="EMBL" id="AYTS01000183">
    <property type="protein sequence ID" value="OOP55074.1"/>
    <property type="molecule type" value="Genomic_DNA"/>
</dbReference>
<dbReference type="InterPro" id="IPR004391">
    <property type="entry name" value="Glu_race"/>
</dbReference>
<name>A0A1V4APP2_9BACT</name>
<evidence type="ECO:0000256" key="7">
    <source>
        <dbReference type="HAMAP-Rule" id="MF_00258"/>
    </source>
</evidence>
<evidence type="ECO:0000256" key="5">
    <source>
        <dbReference type="ARBA" id="ARBA00023235"/>
    </source>
</evidence>
<dbReference type="GO" id="GO:0071555">
    <property type="term" value="P:cell wall organization"/>
    <property type="evidence" value="ECO:0007669"/>
    <property type="project" value="UniProtKB-KW"/>
</dbReference>
<proteinExistence type="inferred from homology"/>
<dbReference type="PANTHER" id="PTHR21198:SF3">
    <property type="entry name" value="GLUTAMATE RACEMASE"/>
    <property type="match status" value="1"/>
</dbReference>
<dbReference type="PROSITE" id="PS00923">
    <property type="entry name" value="ASP_GLU_RACEMASE_1"/>
    <property type="match status" value="1"/>
</dbReference>
<feature type="binding site" evidence="7">
    <location>
        <begin position="188"/>
        <end position="189"/>
    </location>
    <ligand>
        <name>substrate</name>
    </ligand>
</feature>
<dbReference type="InterPro" id="IPR001920">
    <property type="entry name" value="Asp/Glu_race"/>
</dbReference>
<feature type="binding site" evidence="7">
    <location>
        <begin position="14"/>
        <end position="15"/>
    </location>
    <ligand>
        <name>substrate</name>
    </ligand>
</feature>
<evidence type="ECO:0000256" key="1">
    <source>
        <dbReference type="ARBA" id="ARBA00001602"/>
    </source>
</evidence>
<keyword evidence="6 7" id="KW-0961">Cell wall biogenesis/degradation</keyword>
<dbReference type="GO" id="GO:0009252">
    <property type="term" value="P:peptidoglycan biosynthetic process"/>
    <property type="evidence" value="ECO:0007669"/>
    <property type="project" value="UniProtKB-UniRule"/>
</dbReference>
<evidence type="ECO:0000256" key="6">
    <source>
        <dbReference type="ARBA" id="ARBA00023316"/>
    </source>
</evidence>
<keyword evidence="4 7" id="KW-0573">Peptidoglycan synthesis</keyword>
<dbReference type="HAMAP" id="MF_00258">
    <property type="entry name" value="Glu_racemase"/>
    <property type="match status" value="1"/>
</dbReference>
<gene>
    <name evidence="7" type="primary">murI</name>
    <name evidence="8" type="ORF">AYP45_16845</name>
</gene>
<dbReference type="GO" id="GO:0008881">
    <property type="term" value="F:glutamate racemase activity"/>
    <property type="evidence" value="ECO:0007669"/>
    <property type="project" value="UniProtKB-UniRule"/>
</dbReference>
<sequence length="272" mass="30130">MQKQETKLPIGVFDSGIGGISVLAELIKTLPYEEFVYYADALHAPYGNKPEDVVRSLSVNVAEFLALIGIKSLVVACNTATSVAINEIRKKYHFPVIGMEPALKPAVELGLTGKILVMATPLTLKSKKFTELAYHYRHRAEIVPVPCDGLVEIIERNHSWGQKVKEYLSHLFSPINKVGISAIVLGCTHYVLIKQEILHAIGDNITIIDGNCGTARHLRSVLQNKCLLNSAIAEKPHIPLKAQVRFYVSGAEREKRTTQCKQLLQHEGILCE</sequence>
<evidence type="ECO:0000313" key="9">
    <source>
        <dbReference type="Proteomes" id="UP000189681"/>
    </source>
</evidence>
<evidence type="ECO:0000256" key="3">
    <source>
        <dbReference type="ARBA" id="ARBA00022960"/>
    </source>
</evidence>
<keyword evidence="5 7" id="KW-0413">Isomerase</keyword>
<dbReference type="EC" id="5.1.1.3" evidence="2 7"/>
<dbReference type="Gene3D" id="3.40.50.1860">
    <property type="match status" value="2"/>
</dbReference>
<dbReference type="Proteomes" id="UP000189681">
    <property type="component" value="Unassembled WGS sequence"/>
</dbReference>
<dbReference type="PANTHER" id="PTHR21198">
    <property type="entry name" value="GLUTAMATE RACEMASE"/>
    <property type="match status" value="1"/>
</dbReference>
<evidence type="ECO:0000256" key="2">
    <source>
        <dbReference type="ARBA" id="ARBA00013090"/>
    </source>
</evidence>